<dbReference type="Proteomes" id="UP000802098">
    <property type="component" value="Unassembled WGS sequence"/>
</dbReference>
<dbReference type="InterPro" id="IPR036737">
    <property type="entry name" value="OmpA-like_sf"/>
</dbReference>
<comment type="caution">
    <text evidence="1">The sequence shown here is derived from an EMBL/GenBank/DDBJ whole genome shotgun (WGS) entry which is preliminary data.</text>
</comment>
<dbReference type="PANTHER" id="PTHR30441:SF8">
    <property type="entry name" value="DUF748 DOMAIN-CONTAINING PROTEIN"/>
    <property type="match status" value="1"/>
</dbReference>
<dbReference type="RefSeq" id="WP_009856879.1">
    <property type="nucleotide sequence ID" value="NZ_JAAOCD010000003.1"/>
</dbReference>
<evidence type="ECO:0000313" key="2">
    <source>
        <dbReference type="Proteomes" id="UP000802098"/>
    </source>
</evidence>
<dbReference type="PANTHER" id="PTHR30441">
    <property type="entry name" value="DUF748 DOMAIN-CONTAINING PROTEIN"/>
    <property type="match status" value="1"/>
</dbReference>
<dbReference type="InterPro" id="IPR052894">
    <property type="entry name" value="AsmA-related"/>
</dbReference>
<evidence type="ECO:0000313" key="1">
    <source>
        <dbReference type="EMBL" id="NHK98493.1"/>
    </source>
</evidence>
<protein>
    <submittedName>
        <fullName evidence="1">DUF748 domain-containing protein</fullName>
    </submittedName>
</protein>
<organism evidence="1 2">
    <name type="scientific">Rubrivivax benzoatilyticus</name>
    <dbReference type="NCBI Taxonomy" id="316997"/>
    <lineage>
        <taxon>Bacteria</taxon>
        <taxon>Pseudomonadati</taxon>
        <taxon>Pseudomonadota</taxon>
        <taxon>Betaproteobacteria</taxon>
        <taxon>Burkholderiales</taxon>
        <taxon>Sphaerotilaceae</taxon>
        <taxon>Rubrivivax</taxon>
    </lineage>
</organism>
<keyword evidence="2" id="KW-1185">Reference proteome</keyword>
<gene>
    <name evidence="1" type="ORF">G7087_08920</name>
</gene>
<dbReference type="Gene3D" id="3.30.1330.60">
    <property type="entry name" value="OmpA-like domain"/>
    <property type="match status" value="1"/>
</dbReference>
<name>A0ABX0HV63_9BURK</name>
<reference evidence="1 2" key="1">
    <citation type="submission" date="2020-03" db="EMBL/GenBank/DDBJ databases">
        <title>Rubrivivax benzoatilyticus JA2 (sequenced after 10 years sub-culturing).</title>
        <authorList>
            <person name="Gupta D."/>
            <person name="Chintalapati S."/>
            <person name="Chintalapati V.R."/>
        </authorList>
    </citation>
    <scope>NUCLEOTIDE SEQUENCE [LARGE SCALE GENOMIC DNA]</scope>
    <source>
        <strain evidence="1 2">JA2-Mal</strain>
    </source>
</reference>
<dbReference type="InterPro" id="IPR008023">
    <property type="entry name" value="DUF748"/>
</dbReference>
<sequence>MLASSDKTSRRLRIAAALLAIVAALAVAAALLVPRVVKTQLEQRGSALLGRGLHVAEVSFSPLTLTLELRGLQLDAAAGDAGAGPQARIERLALNLSARSLLAGLPIVEALQVDAPSLRLARTAAGRYDVDDLIARLTAPSPPDATPARFALYNLRVQGGRLDFDDRPAGRQHVVNAVELALPFVSNAPEQVDVDVEPRLSLRLDGSALTLQGRSRPFAADRESLLTLELPSLALDPLWPYLPHSLPLRGQGGVLSGRLDIRFAQPAGKPPELALHGPLTLSSIALARPDGAPLAAWKALEIELEDLRPLERRVALKTVRLDTAVLHLRREASGALELVRLAGSGATAPAANTPAWRWAVGSSEVLASSVHWEDAALRPAVPLELRDLSLRVGRLGEPQPPAPATVAGAVRLVADGQDAGRFAVDGTASTVAAAVGVDIEALQLAAAAPYLRQQLLQTPTGRVDGRVELDWAAGHDGRLMLRLPQARVDGLRWGRQALATLELTGLGADLRARRLEAEALRLDRPALDLERDAQGRWNVLAMLRPPAAGAAPATASAGPAWQAVLRRLKIDGGRLHLSDAAAAAPVGFGVQALALTAGELRWPATAQPSPLELSLQLAPDRVSGAPAPVPGRLQAQGTLALEPLAWRGRLSLSRLPLQVAEPYWRAQLPVQVRRAELGWRGDTELRLTPGGPAFSLRGNAMLADLRVQARGDDDSGEAGDELLAWQSLRVEALAASMAPGRPLQLTTGPVRLSRFFSRLVVTPQGRLNLQEANVADGAAVAVPPPAVAAASAPAAAAMSPVLDIAGVEFVDGRVDFRDRFIQPNYSASLSELNGKLGRLRSGTREMATLEITGRAADTATLEVRGALNPTADPLALDIAAKASGLELAPLSPYAGKYAGYAIERGKLSMDVAYRVDADGRLEARNRIVLNQLTFGDPVDSPEATKLPVRLALALLSDRNGVVDVDLPISGSINDPEFSVFGLVLKVIGNLIVKAVTAPFALLTGGGGDETGAVEFLPGTATLAPSSEAALDRIAQALKDRPALQTTVAGAADARAEHDAIQAAALEERLRTEQARERARARSVAPGAAAPAAEERERTLRRVYADTRLPDKPRYLIGLAKDIPAAEMERLLKAAIPVNADVARDLALRRGVAVREALVARGLPAERLFLAAPRLDAAEGQAGWTPKVELSLEMP</sequence>
<dbReference type="EMBL" id="JAAOCD010000003">
    <property type="protein sequence ID" value="NHK98493.1"/>
    <property type="molecule type" value="Genomic_DNA"/>
</dbReference>
<dbReference type="Pfam" id="PF05359">
    <property type="entry name" value="DUF748"/>
    <property type="match status" value="1"/>
</dbReference>
<proteinExistence type="predicted"/>
<accession>A0ABX0HV63</accession>